<comment type="function">
    <text evidence="5">Catalyzes the ATP-dependent conversion of 5-aminoimidazole ribonucleotide (AIR) and HCO(3)(-) to N5-carboxyaminoimidazole ribonucleotide (N5-CAIR).</text>
</comment>
<evidence type="ECO:0000256" key="6">
    <source>
        <dbReference type="RuleBase" id="RU361200"/>
    </source>
</evidence>
<reference evidence="10" key="1">
    <citation type="submission" date="2014-09" db="EMBL/GenBank/DDBJ databases">
        <authorList>
            <person name="Gomez-Valero L."/>
        </authorList>
    </citation>
    <scope>NUCLEOTIDE SEQUENCE [LARGE SCALE GENOMIC DNA]</scope>
    <source>
        <strain evidence="10">ATCC33218</strain>
    </source>
</reference>
<dbReference type="EMBL" id="LN614830">
    <property type="protein sequence ID" value="CEG61550.1"/>
    <property type="molecule type" value="Genomic_DNA"/>
</dbReference>
<dbReference type="InterPro" id="IPR003135">
    <property type="entry name" value="ATP-grasp_carboxylate-amine"/>
</dbReference>
<evidence type="ECO:0000256" key="4">
    <source>
        <dbReference type="ARBA" id="ARBA00022840"/>
    </source>
</evidence>
<feature type="binding site" evidence="5">
    <location>
        <begin position="173"/>
        <end position="176"/>
    </location>
    <ligand>
        <name>ATP</name>
        <dbReference type="ChEBI" id="CHEBI:30616"/>
    </ligand>
</feature>
<name>A0A098GHS7_LEGMI</name>
<dbReference type="UniPathway" id="UPA00074">
    <property type="reaction ID" value="UER00942"/>
</dbReference>
<dbReference type="NCBIfam" id="NF004679">
    <property type="entry name" value="PRK06019.1-5"/>
    <property type="match status" value="1"/>
</dbReference>
<evidence type="ECO:0000259" key="7">
    <source>
        <dbReference type="PROSITE" id="PS50975"/>
    </source>
</evidence>
<feature type="binding site" evidence="5">
    <location>
        <position position="98"/>
    </location>
    <ligand>
        <name>ATP</name>
        <dbReference type="ChEBI" id="CHEBI:30616"/>
    </ligand>
</feature>
<dbReference type="HAMAP" id="MF_01928">
    <property type="entry name" value="PurK"/>
    <property type="match status" value="1"/>
</dbReference>
<dbReference type="InterPro" id="IPR011054">
    <property type="entry name" value="Rudment_hybrid_motif"/>
</dbReference>
<protein>
    <recommendedName>
        <fullName evidence="5 6">N5-carboxyaminoimidazole ribonucleotide synthase</fullName>
        <shortName evidence="5 6">N5-CAIR synthase</shortName>
        <ecNumber evidence="5 6">6.3.4.18</ecNumber>
    </recommendedName>
    <alternativeName>
        <fullName evidence="5 6">5-(carboxyamino)imidazole ribonucleotide synthetase</fullName>
    </alternativeName>
</protein>
<dbReference type="PANTHER" id="PTHR11609">
    <property type="entry name" value="PURINE BIOSYNTHESIS PROTEIN 6/7, PUR6/7"/>
    <property type="match status" value="1"/>
</dbReference>
<dbReference type="GO" id="GO:0034028">
    <property type="term" value="F:5-(carboxyamino)imidazole ribonucleotide synthase activity"/>
    <property type="evidence" value="ECO:0007669"/>
    <property type="project" value="UniProtKB-UniRule"/>
</dbReference>
<dbReference type="EMBL" id="FMVN01000008">
    <property type="protein sequence ID" value="SCY45724.1"/>
    <property type="molecule type" value="Genomic_DNA"/>
</dbReference>
<feature type="domain" description="ATP-grasp" evidence="7">
    <location>
        <begin position="102"/>
        <end position="286"/>
    </location>
</feature>
<dbReference type="PANTHER" id="PTHR11609:SF5">
    <property type="entry name" value="PHOSPHORIBOSYLAMINOIMIDAZOLE CARBOXYLASE"/>
    <property type="match status" value="1"/>
</dbReference>
<dbReference type="Proteomes" id="UP000182998">
    <property type="component" value="Unassembled WGS sequence"/>
</dbReference>
<dbReference type="SUPFAM" id="SSF52440">
    <property type="entry name" value="PreATP-grasp domain"/>
    <property type="match status" value="1"/>
</dbReference>
<sequence length="365" mass="41397">MKIGILGGGQLARMLSMSAHTLGIKTICLDPNKEACAENLSVVIKGEYTDKNVLKHFLENADFVTLETENIPLDAVEFINSIKPVYPSINALKISQDRYLEKSFLKSLGIATAEFTEVNTMKQLEDGIDKIGLPAILKTRRMGYDGKGQFLIRNHSELPLAWQELQQQPLILEKFVPFQYEISQIAVRNKKADIQFYPLIHNHHKEGILRWSEAPFKNKVLEEECRRITTIILDELNYVGVITVEFFYDGHRVMVNEIAPRVHNSGHLTIEGAATSQFENHLRAIFDLPLGSASFLGDCFLLNFIGEMLPIQTCLKYAGVHYHDYEKTPRPNRKVGHATLVSWQTSSYDKTKQELKSLLGIHEDG</sequence>
<dbReference type="EC" id="6.3.4.18" evidence="5 6"/>
<proteinExistence type="inferred from homology"/>
<dbReference type="Gene3D" id="3.30.1490.20">
    <property type="entry name" value="ATP-grasp fold, A domain"/>
    <property type="match status" value="1"/>
</dbReference>
<dbReference type="SUPFAM" id="SSF56059">
    <property type="entry name" value="Glutathione synthetase ATP-binding domain-like"/>
    <property type="match status" value="1"/>
</dbReference>
<feature type="binding site" evidence="5">
    <location>
        <begin position="256"/>
        <end position="257"/>
    </location>
    <ligand>
        <name>ATP</name>
        <dbReference type="ChEBI" id="CHEBI:30616"/>
    </ligand>
</feature>
<reference evidence="8" key="2">
    <citation type="submission" date="2014-09" db="EMBL/GenBank/DDBJ databases">
        <authorList>
            <person name="GOMEZ-VALERO Laura"/>
        </authorList>
    </citation>
    <scope>NUCLEOTIDE SEQUENCE</scope>
    <source>
        <strain evidence="8">ATCC33218</strain>
    </source>
</reference>
<comment type="catalytic activity">
    <reaction evidence="5 6">
        <text>5-amino-1-(5-phospho-beta-D-ribosyl)imidazole + hydrogencarbonate + ATP = 5-carboxyamino-1-(5-phospho-D-ribosyl)imidazole + ADP + phosphate + 2 H(+)</text>
        <dbReference type="Rhea" id="RHEA:19317"/>
        <dbReference type="ChEBI" id="CHEBI:15378"/>
        <dbReference type="ChEBI" id="CHEBI:17544"/>
        <dbReference type="ChEBI" id="CHEBI:30616"/>
        <dbReference type="ChEBI" id="CHEBI:43474"/>
        <dbReference type="ChEBI" id="CHEBI:58730"/>
        <dbReference type="ChEBI" id="CHEBI:137981"/>
        <dbReference type="ChEBI" id="CHEBI:456216"/>
        <dbReference type="EC" id="6.3.4.18"/>
    </reaction>
</comment>
<keyword evidence="4 5" id="KW-0067">ATP-binding</keyword>
<feature type="binding site" evidence="5">
    <location>
        <position position="138"/>
    </location>
    <ligand>
        <name>ATP</name>
        <dbReference type="ChEBI" id="CHEBI:30616"/>
    </ligand>
</feature>
<comment type="pathway">
    <text evidence="5 6">Purine metabolism; IMP biosynthesis via de novo pathway; 5-amino-1-(5-phospho-D-ribosyl)imidazole-4-carboxylate from 5-amino-1-(5-phospho-D-ribosyl)imidazole (N5-CAIR route): step 1/2.</text>
</comment>
<comment type="similarity">
    <text evidence="5 6">Belongs to the PurK/PurT family.</text>
</comment>
<dbReference type="RefSeq" id="WP_045099769.1">
    <property type="nucleotide sequence ID" value="NZ_CP020614.1"/>
</dbReference>
<feature type="binding site" evidence="5">
    <location>
        <position position="204"/>
    </location>
    <ligand>
        <name>ATP</name>
        <dbReference type="ChEBI" id="CHEBI:30616"/>
    </ligand>
</feature>
<dbReference type="GO" id="GO:0004638">
    <property type="term" value="F:phosphoribosylaminoimidazole carboxylase activity"/>
    <property type="evidence" value="ECO:0007669"/>
    <property type="project" value="InterPro"/>
</dbReference>
<dbReference type="Pfam" id="PF17769">
    <property type="entry name" value="PurK_C"/>
    <property type="match status" value="1"/>
</dbReference>
<dbReference type="PATRIC" id="fig|451.8.peg.3002"/>
<keyword evidence="11" id="KW-1185">Reference proteome</keyword>
<dbReference type="HOGENOM" id="CLU_011534_0_1_6"/>
<evidence type="ECO:0000313" key="10">
    <source>
        <dbReference type="Proteomes" id="UP000032414"/>
    </source>
</evidence>
<dbReference type="InterPro" id="IPR013815">
    <property type="entry name" value="ATP_grasp_subdomain_1"/>
</dbReference>
<dbReference type="InterPro" id="IPR016185">
    <property type="entry name" value="PreATP-grasp_dom_sf"/>
</dbReference>
<dbReference type="FunFam" id="3.30.1490.20:FF:000015">
    <property type="entry name" value="N5-carboxyaminoimidazole ribonucleotide synthase"/>
    <property type="match status" value="1"/>
</dbReference>
<dbReference type="Pfam" id="PF02222">
    <property type="entry name" value="ATP-grasp"/>
    <property type="match status" value="1"/>
</dbReference>
<dbReference type="Pfam" id="PF22660">
    <property type="entry name" value="RS_preATP-grasp-like"/>
    <property type="match status" value="1"/>
</dbReference>
<dbReference type="InterPro" id="IPR005875">
    <property type="entry name" value="PurK"/>
</dbReference>
<feature type="binding site" evidence="5">
    <location>
        <position position="181"/>
    </location>
    <ligand>
        <name>ATP</name>
        <dbReference type="ChEBI" id="CHEBI:30616"/>
    </ligand>
</feature>
<evidence type="ECO:0000256" key="1">
    <source>
        <dbReference type="ARBA" id="ARBA00022598"/>
    </source>
</evidence>
<evidence type="ECO:0000313" key="11">
    <source>
        <dbReference type="Proteomes" id="UP000182998"/>
    </source>
</evidence>
<dbReference type="GO" id="GO:0005829">
    <property type="term" value="C:cytosol"/>
    <property type="evidence" value="ECO:0007669"/>
    <property type="project" value="TreeGrafter"/>
</dbReference>
<dbReference type="SUPFAM" id="SSF51246">
    <property type="entry name" value="Rudiment single hybrid motif"/>
    <property type="match status" value="1"/>
</dbReference>
<evidence type="ECO:0000256" key="2">
    <source>
        <dbReference type="ARBA" id="ARBA00022741"/>
    </source>
</evidence>
<keyword evidence="2 5" id="KW-0547">Nucleotide-binding</keyword>
<feature type="binding site" evidence="5">
    <location>
        <begin position="143"/>
        <end position="149"/>
    </location>
    <ligand>
        <name>ATP</name>
        <dbReference type="ChEBI" id="CHEBI:30616"/>
    </ligand>
</feature>
<evidence type="ECO:0000313" key="9">
    <source>
        <dbReference type="EMBL" id="SCY45724.1"/>
    </source>
</evidence>
<dbReference type="NCBIfam" id="TIGR01161">
    <property type="entry name" value="purK"/>
    <property type="match status" value="1"/>
</dbReference>
<gene>
    <name evidence="5 6 8" type="primary">purK</name>
    <name evidence="8" type="ORF">LMI_2280</name>
    <name evidence="9" type="ORF">SAMN02982997_01757</name>
</gene>
<keyword evidence="1 5" id="KW-0436">Ligase</keyword>
<dbReference type="GO" id="GO:0005524">
    <property type="term" value="F:ATP binding"/>
    <property type="evidence" value="ECO:0007669"/>
    <property type="project" value="UniProtKB-UniRule"/>
</dbReference>
<dbReference type="GO" id="GO:0006189">
    <property type="term" value="P:'de novo' IMP biosynthetic process"/>
    <property type="evidence" value="ECO:0007669"/>
    <property type="project" value="UniProtKB-UniRule"/>
</dbReference>
<dbReference type="Gene3D" id="3.40.50.20">
    <property type="match status" value="1"/>
</dbReference>
<dbReference type="InterPro" id="IPR011761">
    <property type="entry name" value="ATP-grasp"/>
</dbReference>
<dbReference type="KEGG" id="tmc:LMI_2280"/>
<dbReference type="STRING" id="451.B6N58_04760"/>
<dbReference type="PROSITE" id="PS50975">
    <property type="entry name" value="ATP_GRASP"/>
    <property type="match status" value="1"/>
</dbReference>
<dbReference type="AlphaFoldDB" id="A0A098GHS7"/>
<comment type="subunit">
    <text evidence="5 6">Homodimer.</text>
</comment>
<dbReference type="Proteomes" id="UP000032414">
    <property type="component" value="Chromosome I"/>
</dbReference>
<dbReference type="InterPro" id="IPR054350">
    <property type="entry name" value="PurT/PurK_preATP-grasp"/>
</dbReference>
<dbReference type="Gene3D" id="3.30.470.20">
    <property type="entry name" value="ATP-grasp fold, B domain"/>
    <property type="match status" value="1"/>
</dbReference>
<comment type="function">
    <text evidence="6">Catalyzes the ATP-dependent conversion of 5-aminoimidazole ribonucleotide (AIR) and HCO(3)- to N5-carboxyaminoimidazole ribonucleotide (N5-CAIR).</text>
</comment>
<organism evidence="8 10">
    <name type="scientific">Legionella micdadei</name>
    <name type="common">Tatlockia micdadei</name>
    <dbReference type="NCBI Taxonomy" id="451"/>
    <lineage>
        <taxon>Bacteria</taxon>
        <taxon>Pseudomonadati</taxon>
        <taxon>Pseudomonadota</taxon>
        <taxon>Gammaproteobacteria</taxon>
        <taxon>Legionellales</taxon>
        <taxon>Legionellaceae</taxon>
        <taxon>Legionella</taxon>
    </lineage>
</organism>
<dbReference type="InterPro" id="IPR040686">
    <property type="entry name" value="PurK_C"/>
</dbReference>
<evidence type="ECO:0000256" key="3">
    <source>
        <dbReference type="ARBA" id="ARBA00022755"/>
    </source>
</evidence>
<dbReference type="GO" id="GO:0046872">
    <property type="term" value="F:metal ion binding"/>
    <property type="evidence" value="ECO:0007669"/>
    <property type="project" value="InterPro"/>
</dbReference>
<reference evidence="9 11" key="3">
    <citation type="submission" date="2016-10" db="EMBL/GenBank/DDBJ databases">
        <authorList>
            <person name="Varghese N."/>
            <person name="Submissions S."/>
        </authorList>
    </citation>
    <scope>NUCLEOTIDE SEQUENCE [LARGE SCALE GENOMIC DNA]</scope>
    <source>
        <strain evidence="9 11">ATCC 33218</strain>
    </source>
</reference>
<accession>A0A098GHS7</accession>
<evidence type="ECO:0000256" key="5">
    <source>
        <dbReference type="HAMAP-Rule" id="MF_01928"/>
    </source>
</evidence>
<dbReference type="OrthoDB" id="9804625at2"/>
<keyword evidence="3 5" id="KW-0658">Purine biosynthesis</keyword>
<evidence type="ECO:0000313" key="8">
    <source>
        <dbReference type="EMBL" id="CEG61550.1"/>
    </source>
</evidence>